<dbReference type="InterPro" id="IPR006674">
    <property type="entry name" value="HD_domain"/>
</dbReference>
<dbReference type="GO" id="GO:0016787">
    <property type="term" value="F:hydrolase activity"/>
    <property type="evidence" value="ECO:0007669"/>
    <property type="project" value="UniProtKB-KW"/>
</dbReference>
<protein>
    <submittedName>
        <fullName evidence="3">Metal dependent phosphohydrolase</fullName>
    </submittedName>
</protein>
<keyword evidence="3" id="KW-0378">Hydrolase</keyword>
<dbReference type="PANTHER" id="PTHR43155:SF2">
    <property type="entry name" value="CYCLIC DI-GMP PHOSPHODIESTERASE PA4108"/>
    <property type="match status" value="1"/>
</dbReference>
<evidence type="ECO:0000259" key="1">
    <source>
        <dbReference type="PROSITE" id="PS51831"/>
    </source>
</evidence>
<dbReference type="SMART" id="SM00065">
    <property type="entry name" value="GAF"/>
    <property type="match status" value="1"/>
</dbReference>
<gene>
    <name evidence="3" type="ORF">SBA1_270051</name>
</gene>
<dbReference type="PROSITE" id="PS51831">
    <property type="entry name" value="HD"/>
    <property type="match status" value="1"/>
</dbReference>
<dbReference type="SUPFAM" id="SSF55781">
    <property type="entry name" value="GAF domain-like"/>
    <property type="match status" value="1"/>
</dbReference>
<evidence type="ECO:0000313" key="4">
    <source>
        <dbReference type="Proteomes" id="UP000238701"/>
    </source>
</evidence>
<dbReference type="InterPro" id="IPR037522">
    <property type="entry name" value="HD_GYP_dom"/>
</dbReference>
<dbReference type="SMART" id="SM00471">
    <property type="entry name" value="HDc"/>
    <property type="match status" value="1"/>
</dbReference>
<dbReference type="PROSITE" id="PS51832">
    <property type="entry name" value="HD_GYP"/>
    <property type="match status" value="1"/>
</dbReference>
<sequence>MAIQTNNFRRLLHTVEALSELGPALAAEHEFSETARRMLAAVLDAAGAREGVLFLFNDKPAMLTSAAAQGFALMPDPGFIPLLPKHVHALTAARGPIVLNSSTYSVFLSSNGNVAPELFKCIAPLRTAGRLAGVIALGRRPGDALYEDSELDALEMLCSYVALAVQNHALTQTIAQRVSENLRLMASLHGFYDNALEAFATAIDVKHVAIHGHSLRVGRYAAAIGEAMGMEPSEVAALRSAGYLHDIGKVAVDRRLFGKPSALDPEEFREMADHTVVGHQIVSSVQFPWPRIPEAVRWHHERSDGSGYPDRLGLDDLPMAVRIVGVADSFDAMTSVRPYRGPLSVGSALSDLVRIAPQKLDPNVVQALLIQVRRDVVGSSRTPLLDGLPVNIAAADIDQLAATLQHKVSRGKAFST</sequence>
<proteinExistence type="predicted"/>
<feature type="domain" description="HD-GYP" evidence="2">
    <location>
        <begin position="188"/>
        <end position="384"/>
    </location>
</feature>
<dbReference type="EMBL" id="OMOD01000119">
    <property type="protein sequence ID" value="SPF39336.1"/>
    <property type="molecule type" value="Genomic_DNA"/>
</dbReference>
<accession>A0A2U3KI64</accession>
<dbReference type="NCBIfam" id="TIGR00277">
    <property type="entry name" value="HDIG"/>
    <property type="match status" value="1"/>
</dbReference>
<dbReference type="Pfam" id="PF13185">
    <property type="entry name" value="GAF_2"/>
    <property type="match status" value="1"/>
</dbReference>
<dbReference type="InterPro" id="IPR006675">
    <property type="entry name" value="HDIG_dom"/>
</dbReference>
<evidence type="ECO:0000313" key="3">
    <source>
        <dbReference type="EMBL" id="SPF39336.1"/>
    </source>
</evidence>
<dbReference type="Proteomes" id="UP000238701">
    <property type="component" value="Unassembled WGS sequence"/>
</dbReference>
<dbReference type="Pfam" id="PF13487">
    <property type="entry name" value="HD_5"/>
    <property type="match status" value="1"/>
</dbReference>
<dbReference type="InterPro" id="IPR029016">
    <property type="entry name" value="GAF-like_dom_sf"/>
</dbReference>
<dbReference type="SUPFAM" id="SSF109604">
    <property type="entry name" value="HD-domain/PDEase-like"/>
    <property type="match status" value="1"/>
</dbReference>
<reference evidence="4" key="1">
    <citation type="submission" date="2018-02" db="EMBL/GenBank/DDBJ databases">
        <authorList>
            <person name="Hausmann B."/>
        </authorList>
    </citation>
    <scope>NUCLEOTIDE SEQUENCE [LARGE SCALE GENOMIC DNA]</scope>
    <source>
        <strain evidence="4">Peat soil MAG SbA1</strain>
    </source>
</reference>
<feature type="domain" description="HD" evidence="1">
    <location>
        <begin position="210"/>
        <end position="333"/>
    </location>
</feature>
<name>A0A2U3KI64_9BACT</name>
<dbReference type="PANTHER" id="PTHR43155">
    <property type="entry name" value="CYCLIC DI-GMP PHOSPHODIESTERASE PA4108-RELATED"/>
    <property type="match status" value="1"/>
</dbReference>
<organism evidence="3 4">
    <name type="scientific">Candidatus Sulfotelmatobacter kueseliae</name>
    <dbReference type="NCBI Taxonomy" id="2042962"/>
    <lineage>
        <taxon>Bacteria</taxon>
        <taxon>Pseudomonadati</taxon>
        <taxon>Acidobacteriota</taxon>
        <taxon>Terriglobia</taxon>
        <taxon>Terriglobales</taxon>
        <taxon>Candidatus Korobacteraceae</taxon>
        <taxon>Candidatus Sulfotelmatobacter</taxon>
    </lineage>
</organism>
<dbReference type="CDD" id="cd00077">
    <property type="entry name" value="HDc"/>
    <property type="match status" value="1"/>
</dbReference>
<evidence type="ECO:0000259" key="2">
    <source>
        <dbReference type="PROSITE" id="PS51832"/>
    </source>
</evidence>
<dbReference type="OrthoDB" id="9804747at2"/>
<dbReference type="AlphaFoldDB" id="A0A2U3KI64"/>
<dbReference type="InterPro" id="IPR003018">
    <property type="entry name" value="GAF"/>
</dbReference>
<dbReference type="Gene3D" id="3.30.450.40">
    <property type="match status" value="1"/>
</dbReference>
<dbReference type="Gene3D" id="1.10.3210.10">
    <property type="entry name" value="Hypothetical protein af1432"/>
    <property type="match status" value="1"/>
</dbReference>
<dbReference type="InterPro" id="IPR003607">
    <property type="entry name" value="HD/PDEase_dom"/>
</dbReference>